<dbReference type="AlphaFoldDB" id="A0A951QHE2"/>
<evidence type="ECO:0000313" key="2">
    <source>
        <dbReference type="EMBL" id="MBW4666469.1"/>
    </source>
</evidence>
<reference evidence="2" key="2">
    <citation type="journal article" date="2022" name="Microbiol. Resour. Announc.">
        <title>Metagenome Sequencing to Explore Phylogenomics of Terrestrial Cyanobacteria.</title>
        <authorList>
            <person name="Ward R.D."/>
            <person name="Stajich J.E."/>
            <person name="Johansen J.R."/>
            <person name="Huntemann M."/>
            <person name="Clum A."/>
            <person name="Foster B."/>
            <person name="Foster B."/>
            <person name="Roux S."/>
            <person name="Palaniappan K."/>
            <person name="Varghese N."/>
            <person name="Mukherjee S."/>
            <person name="Reddy T.B.K."/>
            <person name="Daum C."/>
            <person name="Copeland A."/>
            <person name="Chen I.A."/>
            <person name="Ivanova N.N."/>
            <person name="Kyrpides N.C."/>
            <person name="Shapiro N."/>
            <person name="Eloe-Fadrosh E.A."/>
            <person name="Pietrasiak N."/>
        </authorList>
    </citation>
    <scope>NUCLEOTIDE SEQUENCE</scope>
    <source>
        <strain evidence="2">GSE-NOS-MK-12-04C</strain>
    </source>
</reference>
<dbReference type="NCBIfam" id="TIGR01641">
    <property type="entry name" value="phageSPP1_gp7"/>
    <property type="match status" value="1"/>
</dbReference>
<dbReference type="EMBL" id="JAHHGZ010000003">
    <property type="protein sequence ID" value="MBW4666469.1"/>
    <property type="molecule type" value="Genomic_DNA"/>
</dbReference>
<dbReference type="Proteomes" id="UP000729701">
    <property type="component" value="Unassembled WGS sequence"/>
</dbReference>
<gene>
    <name evidence="2" type="ORF">KME60_03235</name>
</gene>
<sequence length="292" mass="32347">MPTAGEAFRIAQRFDKSLATAEDNTIARINQILLNSYLKLERTMRLKWDEMERDRPFLPAQRQLLVTEQLGYLLQLINPQQQSAIEAMFGELLAFASNHGVNLADALLGDAAMFSAVPVEAIAYSATESYNRLLRHGDDFASKASIAIGEGLAQGWGAQKIAGILKEQLGVTRWRAEAIARTESIKAYSNASQQKYNDAGVEEVVWVAVREGVCKFCTWRNGKAFKLGSIIHPGHVNCRCCLICRVGDIADNDFWLNYSDQLTGDPGLMPFEKAAGMAIPPKPTWIPKRKDG</sequence>
<feature type="domain" description="Phage head morphogenesis" evidence="1">
    <location>
        <begin position="148"/>
        <end position="243"/>
    </location>
</feature>
<comment type="caution">
    <text evidence="2">The sequence shown here is derived from an EMBL/GenBank/DDBJ whole genome shotgun (WGS) entry which is preliminary data.</text>
</comment>
<dbReference type="Pfam" id="PF04233">
    <property type="entry name" value="Phage_Mu_F"/>
    <property type="match status" value="1"/>
</dbReference>
<accession>A0A951QHE2</accession>
<evidence type="ECO:0000259" key="1">
    <source>
        <dbReference type="Pfam" id="PF04233"/>
    </source>
</evidence>
<proteinExistence type="predicted"/>
<protein>
    <submittedName>
        <fullName evidence="2">Phage head morphogenesis protein</fullName>
    </submittedName>
</protein>
<name>A0A951QHE2_9CYAN</name>
<evidence type="ECO:0000313" key="3">
    <source>
        <dbReference type="Proteomes" id="UP000729701"/>
    </source>
</evidence>
<dbReference type="InterPro" id="IPR006528">
    <property type="entry name" value="Phage_head_morphogenesis_dom"/>
</dbReference>
<reference evidence="2" key="1">
    <citation type="submission" date="2021-05" db="EMBL/GenBank/DDBJ databases">
        <authorList>
            <person name="Pietrasiak N."/>
            <person name="Ward R."/>
            <person name="Stajich J.E."/>
            <person name="Kurbessoian T."/>
        </authorList>
    </citation>
    <scope>NUCLEOTIDE SEQUENCE</scope>
    <source>
        <strain evidence="2">GSE-NOS-MK-12-04C</strain>
    </source>
</reference>
<organism evidence="2 3">
    <name type="scientific">Cyanomargarita calcarea GSE-NOS-MK-12-04C</name>
    <dbReference type="NCBI Taxonomy" id="2839659"/>
    <lineage>
        <taxon>Bacteria</taxon>
        <taxon>Bacillati</taxon>
        <taxon>Cyanobacteriota</taxon>
        <taxon>Cyanophyceae</taxon>
        <taxon>Nostocales</taxon>
        <taxon>Cyanomargaritaceae</taxon>
        <taxon>Cyanomargarita</taxon>
    </lineage>
</organism>